<dbReference type="EMBL" id="JAIXNE010000004">
    <property type="protein sequence ID" value="MCA6077757.1"/>
    <property type="molecule type" value="Genomic_DNA"/>
</dbReference>
<evidence type="ECO:0000313" key="6">
    <source>
        <dbReference type="Proteomes" id="UP001139409"/>
    </source>
</evidence>
<protein>
    <submittedName>
        <fullName evidence="3">GIY-YIG nuclease family protein</fullName>
    </submittedName>
</protein>
<dbReference type="Proteomes" id="UP001139409">
    <property type="component" value="Unassembled WGS sequence"/>
</dbReference>
<dbReference type="Pfam" id="PF01541">
    <property type="entry name" value="GIY-YIG"/>
    <property type="match status" value="1"/>
</dbReference>
<evidence type="ECO:0000313" key="4">
    <source>
        <dbReference type="EMBL" id="MCA6076629.1"/>
    </source>
</evidence>
<dbReference type="AlphaFoldDB" id="A0A9X1KYR3"/>
<dbReference type="SUPFAM" id="SSF82771">
    <property type="entry name" value="GIY-YIG endonuclease"/>
    <property type="match status" value="1"/>
</dbReference>
<evidence type="ECO:0000313" key="3">
    <source>
        <dbReference type="EMBL" id="MCA6075452.1"/>
    </source>
</evidence>
<organism evidence="3 6">
    <name type="scientific">Fulvivirga sedimenti</name>
    <dbReference type="NCBI Taxonomy" id="2879465"/>
    <lineage>
        <taxon>Bacteria</taxon>
        <taxon>Pseudomonadati</taxon>
        <taxon>Bacteroidota</taxon>
        <taxon>Cytophagia</taxon>
        <taxon>Cytophagales</taxon>
        <taxon>Fulvivirgaceae</taxon>
        <taxon>Fulvivirga</taxon>
    </lineage>
</organism>
<accession>A0A9X1KYR3</accession>
<comment type="similarity">
    <text evidence="1">Belongs to the UPF0213 family.</text>
</comment>
<dbReference type="Gene3D" id="3.40.1440.10">
    <property type="entry name" value="GIY-YIG endonuclease"/>
    <property type="match status" value="1"/>
</dbReference>
<dbReference type="PANTHER" id="PTHR34477">
    <property type="entry name" value="UPF0213 PROTEIN YHBQ"/>
    <property type="match status" value="1"/>
</dbReference>
<reference evidence="3" key="1">
    <citation type="submission" date="2021-09" db="EMBL/GenBank/DDBJ databases">
        <title>Fulvivirga sp. isolated from coastal sediment.</title>
        <authorList>
            <person name="Yu H."/>
        </authorList>
    </citation>
    <scope>NUCLEOTIDE SEQUENCE</scope>
    <source>
        <strain evidence="3">1062</strain>
    </source>
</reference>
<feature type="domain" description="GIY-YIG" evidence="2">
    <location>
        <begin position="3"/>
        <end position="81"/>
    </location>
</feature>
<evidence type="ECO:0000313" key="5">
    <source>
        <dbReference type="EMBL" id="MCA6077757.1"/>
    </source>
</evidence>
<dbReference type="PROSITE" id="PS50164">
    <property type="entry name" value="GIY_YIG"/>
    <property type="match status" value="1"/>
</dbReference>
<gene>
    <name evidence="3" type="ORF">LDX50_11270</name>
    <name evidence="4" type="ORF">LDX50_17240</name>
    <name evidence="5" type="ORF">LDX50_22960</name>
</gene>
<comment type="caution">
    <text evidence="3">The sequence shown here is derived from an EMBL/GenBank/DDBJ whole genome shotgun (WGS) entry which is preliminary data.</text>
</comment>
<dbReference type="PANTHER" id="PTHR34477:SF1">
    <property type="entry name" value="UPF0213 PROTEIN YHBQ"/>
    <property type="match status" value="1"/>
</dbReference>
<dbReference type="InterPro" id="IPR050190">
    <property type="entry name" value="UPF0213_domain"/>
</dbReference>
<dbReference type="InterPro" id="IPR000305">
    <property type="entry name" value="GIY-YIG_endonuc"/>
</dbReference>
<evidence type="ECO:0000256" key="1">
    <source>
        <dbReference type="ARBA" id="ARBA00007435"/>
    </source>
</evidence>
<proteinExistence type="inferred from homology"/>
<dbReference type="EMBL" id="JAIXNE010000002">
    <property type="protein sequence ID" value="MCA6075452.1"/>
    <property type="molecule type" value="Genomic_DNA"/>
</dbReference>
<dbReference type="EMBL" id="JAIXNE010000003">
    <property type="protein sequence ID" value="MCA6076629.1"/>
    <property type="molecule type" value="Genomic_DNA"/>
</dbReference>
<name>A0A9X1KYR3_9BACT</name>
<dbReference type="CDD" id="cd10449">
    <property type="entry name" value="GIY-YIG_SLX1_like"/>
    <property type="match status" value="1"/>
</dbReference>
<sequence>MTGFFHVYILKCYDGIYYVGRTNDLYRRIKKHNNGEVEYTQSRRPVRMIYYCSFENQFLAIQFEKYLKSGSGRAFMKRHLI</sequence>
<dbReference type="InterPro" id="IPR035901">
    <property type="entry name" value="GIY-YIG_endonuc_sf"/>
</dbReference>
<keyword evidence="6" id="KW-1185">Reference proteome</keyword>
<evidence type="ECO:0000259" key="2">
    <source>
        <dbReference type="PROSITE" id="PS50164"/>
    </source>
</evidence>